<dbReference type="AlphaFoldDB" id="A0A178YHI0"/>
<dbReference type="Proteomes" id="UP000078507">
    <property type="component" value="Unassembled WGS sequence"/>
</dbReference>
<sequence length="167" mass="18533">MRDSEKVKSIIRDAGGRIVGRTKLQKVSFFLEMASLGDGFRFKYKHYGPFSEELATATEDAVALRNVCEKVYPASWGGFYSDFSLAAPEAPNGPPERLKLARTAAEADSVELELAATALFLSAEFEDPWAETARRKPEKADGDRLSKAKELYRRLYAVVPSRLPAIV</sequence>
<name>A0A178YHI0_SINSA</name>
<keyword evidence="2" id="KW-1185">Reference proteome</keyword>
<dbReference type="EMBL" id="LNQB01000066">
    <property type="protein sequence ID" value="OAP46998.1"/>
    <property type="molecule type" value="Genomic_DNA"/>
</dbReference>
<protein>
    <recommendedName>
        <fullName evidence="3">Antitoxin SocA-like Panacea domain-containing protein</fullName>
    </recommendedName>
</protein>
<comment type="caution">
    <text evidence="1">The sequence shown here is derived from an EMBL/GenBank/DDBJ whole genome shotgun (WGS) entry which is preliminary data.</text>
</comment>
<organism evidence="1 2">
    <name type="scientific">Sinorhizobium saheli</name>
    <dbReference type="NCBI Taxonomy" id="36856"/>
    <lineage>
        <taxon>Bacteria</taxon>
        <taxon>Pseudomonadati</taxon>
        <taxon>Pseudomonadota</taxon>
        <taxon>Alphaproteobacteria</taxon>
        <taxon>Hyphomicrobiales</taxon>
        <taxon>Rhizobiaceae</taxon>
        <taxon>Sinorhizobium/Ensifer group</taxon>
        <taxon>Sinorhizobium</taxon>
    </lineage>
</organism>
<gene>
    <name evidence="1" type="ORF">ATB98_14030</name>
</gene>
<evidence type="ECO:0000313" key="2">
    <source>
        <dbReference type="Proteomes" id="UP000078507"/>
    </source>
</evidence>
<proteinExistence type="predicted"/>
<dbReference type="OrthoDB" id="283036at2"/>
<dbReference type="RefSeq" id="WP_066872022.1">
    <property type="nucleotide sequence ID" value="NZ_LNQB01000066.1"/>
</dbReference>
<evidence type="ECO:0000313" key="1">
    <source>
        <dbReference type="EMBL" id="OAP46998.1"/>
    </source>
</evidence>
<evidence type="ECO:0008006" key="3">
    <source>
        <dbReference type="Google" id="ProtNLM"/>
    </source>
</evidence>
<reference evidence="1 2" key="1">
    <citation type="submission" date="2015-11" db="EMBL/GenBank/DDBJ databases">
        <title>Ensifer anhuiense sp. nov., an effective nitrogen fixation bacterium with Glycine soja.</title>
        <authorList>
            <person name="Yan H."/>
            <person name="Chen W."/>
        </authorList>
    </citation>
    <scope>NUCLEOTIDE SEQUENCE [LARGE SCALE GENOMIC DNA]</scope>
    <source>
        <strain evidence="1 2">LMG 7837</strain>
    </source>
</reference>
<accession>A0A178YHI0</accession>